<evidence type="ECO:0000256" key="2">
    <source>
        <dbReference type="SAM" id="SignalP"/>
    </source>
</evidence>
<name>A0AAU8A4V6_9BURK</name>
<organism evidence="3">
    <name type="scientific">Polynucleobacter sp. UK-FUSCHL-C3</name>
    <dbReference type="NCBI Taxonomy" id="2955208"/>
    <lineage>
        <taxon>Bacteria</taxon>
        <taxon>Pseudomonadati</taxon>
        <taxon>Pseudomonadota</taxon>
        <taxon>Betaproteobacteria</taxon>
        <taxon>Burkholderiales</taxon>
        <taxon>Burkholderiaceae</taxon>
        <taxon>Polynucleobacter</taxon>
    </lineage>
</organism>
<sequence>MKLIKYFSLALLAPWVLFSTLSHAATNDQLELERLNQIEEELTLQREWADYRWKKTNSECYAKFFVNSCLQDARAKYRREIDPIRAQEVLLNDNQRILRDRIKTQRDAERAAERSDPKRAQERADNEKAFQQKQKEAAARAADLEERRKDAPRRAQENKSGVKLD</sequence>
<accession>A0AAU8A4V6</accession>
<reference evidence="3" key="1">
    <citation type="submission" date="2022-06" db="EMBL/GenBank/DDBJ databases">
        <title>New Polynucleobacter species.</title>
        <authorList>
            <person name="Hahn M.W."/>
        </authorList>
    </citation>
    <scope>NUCLEOTIDE SEQUENCE</scope>
    <source>
        <strain evidence="3">UK-FUSCHL-C3</strain>
    </source>
</reference>
<dbReference type="AlphaFoldDB" id="A0AAU8A4V6"/>
<evidence type="ECO:0000256" key="1">
    <source>
        <dbReference type="SAM" id="MobiDB-lite"/>
    </source>
</evidence>
<feature type="chain" id="PRO_5044020526" evidence="2">
    <location>
        <begin position="25"/>
        <end position="165"/>
    </location>
</feature>
<keyword evidence="2" id="KW-0732">Signal</keyword>
<proteinExistence type="predicted"/>
<evidence type="ECO:0000313" key="3">
    <source>
        <dbReference type="EMBL" id="XCC58236.1"/>
    </source>
</evidence>
<feature type="region of interest" description="Disordered" evidence="1">
    <location>
        <begin position="102"/>
        <end position="165"/>
    </location>
</feature>
<gene>
    <name evidence="3" type="ORF">NKE59_02810</name>
</gene>
<feature type="signal peptide" evidence="2">
    <location>
        <begin position="1"/>
        <end position="24"/>
    </location>
</feature>
<dbReference type="RefSeq" id="WP_353439421.1">
    <property type="nucleotide sequence ID" value="NZ_CP099959.1"/>
</dbReference>
<protein>
    <submittedName>
        <fullName evidence="3">Uncharacterized protein</fullName>
    </submittedName>
</protein>
<dbReference type="EMBL" id="CP099959">
    <property type="protein sequence ID" value="XCC58236.1"/>
    <property type="molecule type" value="Genomic_DNA"/>
</dbReference>